<reference evidence="2 3" key="1">
    <citation type="submission" date="2022-11" db="EMBL/GenBank/DDBJ databases">
        <title>Genome sequencing of Acetobacter type strain.</title>
        <authorList>
            <person name="Heo J."/>
            <person name="Lee D."/>
            <person name="Han B.-H."/>
            <person name="Hong S.-B."/>
            <person name="Kwon S.-W."/>
        </authorList>
    </citation>
    <scope>NUCLEOTIDE SEQUENCE [LARGE SCALE GENOMIC DNA]</scope>
    <source>
        <strain evidence="2 3">KACC 21253</strain>
    </source>
</reference>
<name>A0ABT3QGG8_9PROT</name>
<dbReference type="RefSeq" id="WP_173559788.1">
    <property type="nucleotide sequence ID" value="NZ_JAERLA010000015.1"/>
</dbReference>
<evidence type="ECO:0000313" key="3">
    <source>
        <dbReference type="Proteomes" id="UP001301152"/>
    </source>
</evidence>
<keyword evidence="1" id="KW-0472">Membrane</keyword>
<gene>
    <name evidence="2" type="ORF">OQ497_10470</name>
</gene>
<proteinExistence type="predicted"/>
<comment type="caution">
    <text evidence="2">The sequence shown here is derived from an EMBL/GenBank/DDBJ whole genome shotgun (WGS) entry which is preliminary data.</text>
</comment>
<dbReference type="EMBL" id="JAPIUZ010000005">
    <property type="protein sequence ID" value="MCX2564378.1"/>
    <property type="molecule type" value="Genomic_DNA"/>
</dbReference>
<accession>A0ABT3QGG8</accession>
<dbReference type="Proteomes" id="UP001301152">
    <property type="component" value="Unassembled WGS sequence"/>
</dbReference>
<keyword evidence="3" id="KW-1185">Reference proteome</keyword>
<feature type="transmembrane region" description="Helical" evidence="1">
    <location>
        <begin position="65"/>
        <end position="83"/>
    </location>
</feature>
<evidence type="ECO:0000256" key="1">
    <source>
        <dbReference type="SAM" id="Phobius"/>
    </source>
</evidence>
<keyword evidence="1" id="KW-0812">Transmembrane</keyword>
<keyword evidence="1" id="KW-1133">Transmembrane helix</keyword>
<protein>
    <submittedName>
        <fullName evidence="2">Uncharacterized protein</fullName>
    </submittedName>
</protein>
<evidence type="ECO:0000313" key="2">
    <source>
        <dbReference type="EMBL" id="MCX2564378.1"/>
    </source>
</evidence>
<organism evidence="2 3">
    <name type="scientific">Acetobacter thailandicus</name>
    <dbReference type="NCBI Taxonomy" id="1502842"/>
    <lineage>
        <taxon>Bacteria</taxon>
        <taxon>Pseudomonadati</taxon>
        <taxon>Pseudomonadota</taxon>
        <taxon>Alphaproteobacteria</taxon>
        <taxon>Acetobacterales</taxon>
        <taxon>Acetobacteraceae</taxon>
        <taxon>Acetobacter</taxon>
    </lineage>
</organism>
<sequence length="99" mass="10850">MQSYQRLAMSLLFIMDKIIIDPESYPFALSEVEFATYATQIFDGEIQNIQSTYHAPSYYIDAAKLAMISVFGLVSGAIMTAVMPEMLAAGAVMSRLAPA</sequence>